<feature type="transmembrane region" description="Helical" evidence="6">
    <location>
        <begin position="144"/>
        <end position="163"/>
    </location>
</feature>
<evidence type="ECO:0000256" key="6">
    <source>
        <dbReference type="SAM" id="Phobius"/>
    </source>
</evidence>
<evidence type="ECO:0000256" key="3">
    <source>
        <dbReference type="ARBA" id="ARBA00022692"/>
    </source>
</evidence>
<feature type="transmembrane region" description="Helical" evidence="6">
    <location>
        <begin position="320"/>
        <end position="339"/>
    </location>
</feature>
<organism evidence="8 9">
    <name type="scientific">Rhodocyclus gracilis</name>
    <dbReference type="NCBI Taxonomy" id="2929842"/>
    <lineage>
        <taxon>Bacteria</taxon>
        <taxon>Pseudomonadati</taxon>
        <taxon>Pseudomonadota</taxon>
        <taxon>Betaproteobacteria</taxon>
        <taxon>Rhodocyclales</taxon>
        <taxon>Rhodocyclaceae</taxon>
        <taxon>Rhodocyclus</taxon>
    </lineage>
</organism>
<feature type="transmembrane region" description="Helical" evidence="6">
    <location>
        <begin position="83"/>
        <end position="104"/>
    </location>
</feature>
<keyword evidence="9" id="KW-1185">Reference proteome</keyword>
<sequence length="371" mass="38951">MAGAWAVGKPPILASAGPAPVLAVAAAGDDHARNRQPPFPHSPRISPVKNHPTLLGVACALGAGLAWGLVFVIPLVLIDYPPVLLAVGRYVAFGLIALPLALHGRAQLRQLGRADWWRALELAAVGNLAYYALLASAIQRADAPLPTVIIGTLPIVIAIAANYSERALAWRRLVPSLLVIAAGIVLVNREELARLAATDSTRSADDLRLGALLAVGAVLCWTWYPLRNARWLQARPQLASGAWATAQGLATLPLALLLFAAMSVWPALPTVETAASAPFAWPLGPTPGKFMALMLLIGLLASWLGTLLWNRASQLLPTALSGQLIVFETVSALAYAFIWRGEAPAPITLLGIALLLAGVVLGARAVRAATP</sequence>
<feature type="transmembrane region" description="Helical" evidence="6">
    <location>
        <begin position="288"/>
        <end position="308"/>
    </location>
</feature>
<feature type="transmembrane region" description="Helical" evidence="6">
    <location>
        <begin position="116"/>
        <end position="138"/>
    </location>
</feature>
<evidence type="ECO:0000256" key="5">
    <source>
        <dbReference type="ARBA" id="ARBA00023136"/>
    </source>
</evidence>
<dbReference type="InterPro" id="IPR037185">
    <property type="entry name" value="EmrE-like"/>
</dbReference>
<keyword evidence="4 6" id="KW-1133">Transmembrane helix</keyword>
<dbReference type="Pfam" id="PF00892">
    <property type="entry name" value="EamA"/>
    <property type="match status" value="1"/>
</dbReference>
<comment type="caution">
    <text evidence="8">The sequence shown here is derived from an EMBL/GenBank/DDBJ whole genome shotgun (WGS) entry which is preliminary data.</text>
</comment>
<feature type="transmembrane region" description="Helical" evidence="6">
    <location>
        <begin position="345"/>
        <end position="366"/>
    </location>
</feature>
<feature type="transmembrane region" description="Helical" evidence="6">
    <location>
        <begin position="207"/>
        <end position="226"/>
    </location>
</feature>
<evidence type="ECO:0000313" key="8">
    <source>
        <dbReference type="EMBL" id="NJA90108.1"/>
    </source>
</evidence>
<evidence type="ECO:0000256" key="2">
    <source>
        <dbReference type="ARBA" id="ARBA00022475"/>
    </source>
</evidence>
<dbReference type="InterPro" id="IPR051258">
    <property type="entry name" value="Diverse_Substrate_Transporter"/>
</dbReference>
<keyword evidence="2" id="KW-1003">Cell membrane</keyword>
<dbReference type="EMBL" id="JAATWB010000012">
    <property type="protein sequence ID" value="NJA90108.1"/>
    <property type="molecule type" value="Genomic_DNA"/>
</dbReference>
<dbReference type="PANTHER" id="PTHR42920">
    <property type="entry name" value="OS03G0707200 PROTEIN-RELATED"/>
    <property type="match status" value="1"/>
</dbReference>
<dbReference type="SUPFAM" id="SSF103481">
    <property type="entry name" value="Multidrug resistance efflux transporter EmrE"/>
    <property type="match status" value="2"/>
</dbReference>
<dbReference type="Proteomes" id="UP000720344">
    <property type="component" value="Unassembled WGS sequence"/>
</dbReference>
<keyword evidence="5 6" id="KW-0472">Membrane</keyword>
<feature type="transmembrane region" description="Helical" evidence="6">
    <location>
        <begin position="170"/>
        <end position="187"/>
    </location>
</feature>
<dbReference type="PANTHER" id="PTHR42920:SF11">
    <property type="entry name" value="INNER MEMBRANE PROTEIN YTFF"/>
    <property type="match status" value="1"/>
</dbReference>
<protein>
    <submittedName>
        <fullName evidence="8">DMT family transporter</fullName>
    </submittedName>
</protein>
<evidence type="ECO:0000259" key="7">
    <source>
        <dbReference type="Pfam" id="PF00892"/>
    </source>
</evidence>
<feature type="transmembrane region" description="Helical" evidence="6">
    <location>
        <begin position="54"/>
        <end position="77"/>
    </location>
</feature>
<gene>
    <name evidence="8" type="ORF">HCX48_12885</name>
</gene>
<comment type="subcellular location">
    <subcellularLocation>
        <location evidence="1">Cell membrane</location>
        <topology evidence="1">Multi-pass membrane protein</topology>
    </subcellularLocation>
</comment>
<keyword evidence="3 6" id="KW-0812">Transmembrane</keyword>
<evidence type="ECO:0000313" key="9">
    <source>
        <dbReference type="Proteomes" id="UP000720344"/>
    </source>
</evidence>
<feature type="transmembrane region" description="Helical" evidence="6">
    <location>
        <begin position="238"/>
        <end position="268"/>
    </location>
</feature>
<name>A0ABX0WNW6_9RHOO</name>
<proteinExistence type="predicted"/>
<accession>A0ABX0WNW6</accession>
<evidence type="ECO:0000256" key="4">
    <source>
        <dbReference type="ARBA" id="ARBA00022989"/>
    </source>
</evidence>
<reference evidence="9" key="1">
    <citation type="submission" date="2020-03" db="EMBL/GenBank/DDBJ databases">
        <title>Whole-genome sequence of the purple nonsulfur bacterium Rhodocyclus tenuis DSM112.</title>
        <authorList>
            <person name="Kyndt J.A."/>
            <person name="Meyer T.E."/>
        </authorList>
    </citation>
    <scope>NUCLEOTIDE SEQUENCE [LARGE SCALE GENOMIC DNA]</scope>
    <source>
        <strain evidence="9">DSM 112</strain>
    </source>
</reference>
<feature type="domain" description="EamA" evidence="7">
    <location>
        <begin position="55"/>
        <end position="188"/>
    </location>
</feature>
<evidence type="ECO:0000256" key="1">
    <source>
        <dbReference type="ARBA" id="ARBA00004651"/>
    </source>
</evidence>
<dbReference type="InterPro" id="IPR000620">
    <property type="entry name" value="EamA_dom"/>
</dbReference>